<sequence>MELVTDQNIRKVKSFLKWFIRVALAGIVLVLFVIASLWIYAKILGPPPIKVSQNTEFLTNDGKVFAEAEHGYQNRYWVKKEDMAQSIMNATVAVEDKRFYKHHGFDIKRVFGSLAADIASFSKKQGASTLSMQYARNLYLSNDKTWKRKFLEVFYTMRLESNYSKNEILEGYLNTVYYGHGAYGVEAASKYYYGKSAKDLSLAEASMLAGVPKGPSYYAPDDHYENAKKRQGIVLQAMVSNGYITQAQADQAYKQPLNIIKKHEAAPSIAPYFEDAVQQELRDKLGLSEEEIATGGLKVYTTLDSSLQKKANKWVKDTISPASKIEAALVTMDPKTGAVKALVGGRDYTKDQFNLAVSAKRQPGSSFKPFLYYAALKNGFTPSSTLTSEPTTFTFDNGKESYSPENYGGYYANGPITLMQALALSDNIYAVKTHMAIGMDKLVNTAKTMGITSPLEAIPSLPLGTKEVSILEMTRAYSTIANMGARVSPSFITKVVNRQGDVIYDWKPSSKQVLDKATSFVLAQMMTGIFDTKLNDYSTVTGASVKDILTHTVAAKTGSTNTDSWMVGFTPQLTTGVWVGYKDRQTLNTYPDSGYSKTLWANYMEDALKGQPENSFKAPKGVVKVWVDPDTGKLATDACPNARLTYYVKGTEPTEYCDEHHGSPYGSPDKNGKDKKGKGKGFINRILDLFPW</sequence>
<keyword evidence="14" id="KW-0961">Cell wall biogenesis/degradation</keyword>
<keyword evidence="9" id="KW-0378">Hydrolase</keyword>
<dbReference type="InterPro" id="IPR023346">
    <property type="entry name" value="Lysozyme-like_dom_sf"/>
</dbReference>
<dbReference type="InterPro" id="IPR001460">
    <property type="entry name" value="PCN-bd_Tpept"/>
</dbReference>
<evidence type="ECO:0000256" key="8">
    <source>
        <dbReference type="ARBA" id="ARBA00022679"/>
    </source>
</evidence>
<feature type="transmembrane region" description="Helical" evidence="18">
    <location>
        <begin position="18"/>
        <end position="41"/>
    </location>
</feature>
<comment type="similarity">
    <text evidence="2">In the C-terminal section; belongs to the transpeptidase family.</text>
</comment>
<evidence type="ECO:0000256" key="2">
    <source>
        <dbReference type="ARBA" id="ARBA00007090"/>
    </source>
</evidence>
<dbReference type="GO" id="GO:0005886">
    <property type="term" value="C:plasma membrane"/>
    <property type="evidence" value="ECO:0007669"/>
    <property type="project" value="UniProtKB-SubCell"/>
</dbReference>
<evidence type="ECO:0000256" key="1">
    <source>
        <dbReference type="ARBA" id="ARBA00004236"/>
    </source>
</evidence>
<evidence type="ECO:0000256" key="13">
    <source>
        <dbReference type="ARBA" id="ARBA00023268"/>
    </source>
</evidence>
<dbReference type="GO" id="GO:0008658">
    <property type="term" value="F:penicillin binding"/>
    <property type="evidence" value="ECO:0007669"/>
    <property type="project" value="InterPro"/>
</dbReference>
<keyword evidence="11" id="KW-0573">Peptidoglycan synthesis</keyword>
<evidence type="ECO:0000256" key="6">
    <source>
        <dbReference type="ARBA" id="ARBA00022670"/>
    </source>
</evidence>
<dbReference type="GO" id="GO:0071555">
    <property type="term" value="P:cell wall organization"/>
    <property type="evidence" value="ECO:0007669"/>
    <property type="project" value="UniProtKB-KW"/>
</dbReference>
<organism evidence="21 22">
    <name type="scientific">Pullulanibacillus pueri</name>
    <dbReference type="NCBI Taxonomy" id="1437324"/>
    <lineage>
        <taxon>Bacteria</taxon>
        <taxon>Bacillati</taxon>
        <taxon>Bacillota</taxon>
        <taxon>Bacilli</taxon>
        <taxon>Bacillales</taxon>
        <taxon>Sporolactobacillaceae</taxon>
        <taxon>Pullulanibacillus</taxon>
    </lineage>
</organism>
<dbReference type="SUPFAM" id="SSF56601">
    <property type="entry name" value="beta-lactamase/transpeptidase-like"/>
    <property type="match status" value="1"/>
</dbReference>
<dbReference type="Proteomes" id="UP000656813">
    <property type="component" value="Unassembled WGS sequence"/>
</dbReference>
<dbReference type="SUPFAM" id="SSF53955">
    <property type="entry name" value="Lysozyme-like"/>
    <property type="match status" value="1"/>
</dbReference>
<name>A0A8J3EN72_9BACL</name>
<dbReference type="InterPro" id="IPR001264">
    <property type="entry name" value="Glyco_trans_51"/>
</dbReference>
<evidence type="ECO:0000256" key="7">
    <source>
        <dbReference type="ARBA" id="ARBA00022676"/>
    </source>
</evidence>
<comment type="similarity">
    <text evidence="3">In the N-terminal section; belongs to the glycosyltransferase 51 family.</text>
</comment>
<evidence type="ECO:0000256" key="4">
    <source>
        <dbReference type="ARBA" id="ARBA00022475"/>
    </source>
</evidence>
<feature type="domain" description="Glycosyl transferase family 51" evidence="20">
    <location>
        <begin position="62"/>
        <end position="238"/>
    </location>
</feature>
<dbReference type="PANTHER" id="PTHR32282:SF11">
    <property type="entry name" value="PENICILLIN-BINDING PROTEIN 1B"/>
    <property type="match status" value="1"/>
</dbReference>
<keyword evidence="5" id="KW-0121">Carboxypeptidase</keyword>
<evidence type="ECO:0000256" key="11">
    <source>
        <dbReference type="ARBA" id="ARBA00022984"/>
    </source>
</evidence>
<comment type="caution">
    <text evidence="21">The sequence shown here is derived from an EMBL/GenBank/DDBJ whole genome shotgun (WGS) entry which is preliminary data.</text>
</comment>
<keyword evidence="4" id="KW-1003">Cell membrane</keyword>
<comment type="subcellular location">
    <subcellularLocation>
        <location evidence="1">Cell membrane</location>
    </subcellularLocation>
</comment>
<dbReference type="InterPro" id="IPR012338">
    <property type="entry name" value="Beta-lactam/transpept-like"/>
</dbReference>
<keyword evidence="7" id="KW-0328">Glycosyltransferase</keyword>
<comment type="catalytic activity">
    <reaction evidence="15">
        <text>Preferential cleavage: (Ac)2-L-Lys-D-Ala-|-D-Ala. Also transpeptidation of peptidyl-alanyl moieties that are N-acyl substituents of D-alanine.</text>
        <dbReference type="EC" id="3.4.16.4"/>
    </reaction>
</comment>
<dbReference type="InterPro" id="IPR036950">
    <property type="entry name" value="PBP_transglycosylase"/>
</dbReference>
<keyword evidence="18" id="KW-1133">Transmembrane helix</keyword>
<keyword evidence="12 18" id="KW-0472">Membrane</keyword>
<evidence type="ECO:0000256" key="15">
    <source>
        <dbReference type="ARBA" id="ARBA00034000"/>
    </source>
</evidence>
<dbReference type="InterPro" id="IPR050396">
    <property type="entry name" value="Glycosyltr_51/Transpeptidase"/>
</dbReference>
<dbReference type="Gene3D" id="1.10.3810.10">
    <property type="entry name" value="Biosynthetic peptidoglycan transglycosylase-like"/>
    <property type="match status" value="1"/>
</dbReference>
<dbReference type="Pfam" id="PF00905">
    <property type="entry name" value="Transpeptidase"/>
    <property type="match status" value="1"/>
</dbReference>
<dbReference type="PANTHER" id="PTHR32282">
    <property type="entry name" value="BINDING PROTEIN TRANSPEPTIDASE, PUTATIVE-RELATED"/>
    <property type="match status" value="1"/>
</dbReference>
<evidence type="ECO:0000313" key="22">
    <source>
        <dbReference type="Proteomes" id="UP000656813"/>
    </source>
</evidence>
<evidence type="ECO:0000256" key="12">
    <source>
        <dbReference type="ARBA" id="ARBA00023136"/>
    </source>
</evidence>
<feature type="region of interest" description="Disordered" evidence="17">
    <location>
        <begin position="658"/>
        <end position="679"/>
    </location>
</feature>
<keyword evidence="18" id="KW-0812">Transmembrane</keyword>
<dbReference type="FunFam" id="3.40.710.10:FF:000028">
    <property type="entry name" value="Penicillin-binding protein 1A"/>
    <property type="match status" value="1"/>
</dbReference>
<evidence type="ECO:0000259" key="20">
    <source>
        <dbReference type="Pfam" id="PF00912"/>
    </source>
</evidence>
<dbReference type="GO" id="GO:0008360">
    <property type="term" value="P:regulation of cell shape"/>
    <property type="evidence" value="ECO:0007669"/>
    <property type="project" value="UniProtKB-KW"/>
</dbReference>
<evidence type="ECO:0000256" key="17">
    <source>
        <dbReference type="SAM" id="MobiDB-lite"/>
    </source>
</evidence>
<accession>A0A8J3EN72</accession>
<dbReference type="GO" id="GO:0008955">
    <property type="term" value="F:peptidoglycan glycosyltransferase activity"/>
    <property type="evidence" value="ECO:0007669"/>
    <property type="project" value="UniProtKB-EC"/>
</dbReference>
<feature type="domain" description="Penicillin-binding protein transpeptidase" evidence="19">
    <location>
        <begin position="328"/>
        <end position="597"/>
    </location>
</feature>
<keyword evidence="13" id="KW-0511">Multifunctional enzyme</keyword>
<dbReference type="GO" id="GO:0009002">
    <property type="term" value="F:serine-type D-Ala-D-Ala carboxypeptidase activity"/>
    <property type="evidence" value="ECO:0007669"/>
    <property type="project" value="UniProtKB-EC"/>
</dbReference>
<dbReference type="EMBL" id="BMFV01000036">
    <property type="protein sequence ID" value="GGH87011.1"/>
    <property type="molecule type" value="Genomic_DNA"/>
</dbReference>
<reference evidence="21" key="2">
    <citation type="submission" date="2020-09" db="EMBL/GenBank/DDBJ databases">
        <authorList>
            <person name="Sun Q."/>
            <person name="Zhou Y."/>
        </authorList>
    </citation>
    <scope>NUCLEOTIDE SEQUENCE</scope>
    <source>
        <strain evidence="21">CGMCC 1.12777</strain>
    </source>
</reference>
<evidence type="ECO:0000256" key="14">
    <source>
        <dbReference type="ARBA" id="ARBA00023316"/>
    </source>
</evidence>
<comment type="catalytic activity">
    <reaction evidence="16">
        <text>[GlcNAc-(1-&gt;4)-Mur2Ac(oyl-L-Ala-gamma-D-Glu-L-Lys-D-Ala-D-Ala)](n)-di-trans,octa-cis-undecaprenyl diphosphate + beta-D-GlcNAc-(1-&gt;4)-Mur2Ac(oyl-L-Ala-gamma-D-Glu-L-Lys-D-Ala-D-Ala)-di-trans,octa-cis-undecaprenyl diphosphate = [GlcNAc-(1-&gt;4)-Mur2Ac(oyl-L-Ala-gamma-D-Glu-L-Lys-D-Ala-D-Ala)](n+1)-di-trans,octa-cis-undecaprenyl diphosphate + di-trans,octa-cis-undecaprenyl diphosphate + H(+)</text>
        <dbReference type="Rhea" id="RHEA:23708"/>
        <dbReference type="Rhea" id="RHEA-COMP:9602"/>
        <dbReference type="Rhea" id="RHEA-COMP:9603"/>
        <dbReference type="ChEBI" id="CHEBI:15378"/>
        <dbReference type="ChEBI" id="CHEBI:58405"/>
        <dbReference type="ChEBI" id="CHEBI:60033"/>
        <dbReference type="ChEBI" id="CHEBI:78435"/>
        <dbReference type="EC" id="2.4.99.28"/>
    </reaction>
</comment>
<gene>
    <name evidence="21" type="ORF">GCM10007096_36040</name>
</gene>
<evidence type="ECO:0000313" key="21">
    <source>
        <dbReference type="EMBL" id="GGH87011.1"/>
    </source>
</evidence>
<dbReference type="AlphaFoldDB" id="A0A8J3EN72"/>
<evidence type="ECO:0000256" key="5">
    <source>
        <dbReference type="ARBA" id="ARBA00022645"/>
    </source>
</evidence>
<dbReference type="RefSeq" id="WP_229745641.1">
    <property type="nucleotide sequence ID" value="NZ_BMFV01000036.1"/>
</dbReference>
<proteinExistence type="inferred from homology"/>
<dbReference type="NCBIfam" id="TIGR02074">
    <property type="entry name" value="PBP_1a_fam"/>
    <property type="match status" value="1"/>
</dbReference>
<protein>
    <submittedName>
        <fullName evidence="21">Penicillin-binding protein</fullName>
    </submittedName>
</protein>
<dbReference type="FunFam" id="1.10.3810.10:FF:000001">
    <property type="entry name" value="Penicillin-binding protein 1A"/>
    <property type="match status" value="1"/>
</dbReference>
<evidence type="ECO:0000259" key="19">
    <source>
        <dbReference type="Pfam" id="PF00905"/>
    </source>
</evidence>
<dbReference type="Gene3D" id="3.40.710.10">
    <property type="entry name" value="DD-peptidase/beta-lactamase superfamily"/>
    <property type="match status" value="1"/>
</dbReference>
<dbReference type="GO" id="GO:0030288">
    <property type="term" value="C:outer membrane-bounded periplasmic space"/>
    <property type="evidence" value="ECO:0007669"/>
    <property type="project" value="TreeGrafter"/>
</dbReference>
<dbReference type="GO" id="GO:0009252">
    <property type="term" value="P:peptidoglycan biosynthetic process"/>
    <property type="evidence" value="ECO:0007669"/>
    <property type="project" value="UniProtKB-KW"/>
</dbReference>
<dbReference type="GO" id="GO:0006508">
    <property type="term" value="P:proteolysis"/>
    <property type="evidence" value="ECO:0007669"/>
    <property type="project" value="UniProtKB-KW"/>
</dbReference>
<keyword evidence="22" id="KW-1185">Reference proteome</keyword>
<keyword evidence="8" id="KW-0808">Transferase</keyword>
<keyword evidence="6" id="KW-0645">Protease</keyword>
<reference evidence="21" key="1">
    <citation type="journal article" date="2014" name="Int. J. Syst. Evol. Microbiol.">
        <title>Complete genome sequence of Corynebacterium casei LMG S-19264T (=DSM 44701T), isolated from a smear-ripened cheese.</title>
        <authorList>
            <consortium name="US DOE Joint Genome Institute (JGI-PGF)"/>
            <person name="Walter F."/>
            <person name="Albersmeier A."/>
            <person name="Kalinowski J."/>
            <person name="Ruckert C."/>
        </authorList>
    </citation>
    <scope>NUCLEOTIDE SEQUENCE</scope>
    <source>
        <strain evidence="21">CGMCC 1.12777</strain>
    </source>
</reference>
<evidence type="ECO:0000256" key="16">
    <source>
        <dbReference type="ARBA" id="ARBA00049902"/>
    </source>
</evidence>
<evidence type="ECO:0000256" key="10">
    <source>
        <dbReference type="ARBA" id="ARBA00022960"/>
    </source>
</evidence>
<evidence type="ECO:0000256" key="18">
    <source>
        <dbReference type="SAM" id="Phobius"/>
    </source>
</evidence>
<evidence type="ECO:0000256" key="3">
    <source>
        <dbReference type="ARBA" id="ARBA00007739"/>
    </source>
</evidence>
<keyword evidence="10" id="KW-0133">Cell shape</keyword>
<evidence type="ECO:0000256" key="9">
    <source>
        <dbReference type="ARBA" id="ARBA00022801"/>
    </source>
</evidence>
<dbReference type="Pfam" id="PF00912">
    <property type="entry name" value="Transgly"/>
    <property type="match status" value="1"/>
</dbReference>